<dbReference type="KEGG" id="cmos:111438884"/>
<dbReference type="Pfam" id="PF04043">
    <property type="entry name" value="PMEI"/>
    <property type="match status" value="1"/>
</dbReference>
<dbReference type="GeneID" id="111438884"/>
<evidence type="ECO:0000313" key="5">
    <source>
        <dbReference type="Proteomes" id="UP000504609"/>
    </source>
</evidence>
<dbReference type="NCBIfam" id="TIGR01614">
    <property type="entry name" value="PME_inhib"/>
    <property type="match status" value="1"/>
</dbReference>
<dbReference type="PANTHER" id="PTHR36710:SF4">
    <property type="entry name" value="PLANT INVERTASE_PECTIN METHYLESTERASE INHIBITOR SUPERFAMILY PROTEIN"/>
    <property type="match status" value="1"/>
</dbReference>
<dbReference type="AlphaFoldDB" id="A0A6J1F1T7"/>
<comment type="similarity">
    <text evidence="3">Belongs to the PMEI family.</text>
</comment>
<keyword evidence="5" id="KW-1185">Reference proteome</keyword>
<dbReference type="SMART" id="SM00856">
    <property type="entry name" value="PMEI"/>
    <property type="match status" value="1"/>
</dbReference>
<dbReference type="InterPro" id="IPR052421">
    <property type="entry name" value="PCW_Enzyme_Inhibitor"/>
</dbReference>
<dbReference type="PANTHER" id="PTHR36710">
    <property type="entry name" value="PECTINESTERASE INHIBITOR-LIKE"/>
    <property type="match status" value="1"/>
</dbReference>
<accession>A0A6J1F1T7</accession>
<protein>
    <submittedName>
        <fullName evidence="6">Pectinesterase inhibitor-like</fullName>
    </submittedName>
</protein>
<dbReference type="InterPro" id="IPR034086">
    <property type="entry name" value="PMEI_plant"/>
</dbReference>
<feature type="domain" description="Pectinesterase inhibitor" evidence="4">
    <location>
        <begin position="26"/>
        <end position="139"/>
    </location>
</feature>
<name>A0A6J1F1T7_CUCMO</name>
<dbReference type="CDD" id="cd15797">
    <property type="entry name" value="PMEI"/>
    <property type="match status" value="1"/>
</dbReference>
<dbReference type="InterPro" id="IPR035513">
    <property type="entry name" value="Invertase/methylesterase_inhib"/>
</dbReference>
<dbReference type="GO" id="GO:0046910">
    <property type="term" value="F:pectinesterase inhibitor activity"/>
    <property type="evidence" value="ECO:0007669"/>
    <property type="project" value="InterPro"/>
</dbReference>
<dbReference type="RefSeq" id="XP_022932478.1">
    <property type="nucleotide sequence ID" value="XM_023076710.1"/>
</dbReference>
<evidence type="ECO:0000313" key="6">
    <source>
        <dbReference type="RefSeq" id="XP_022932478.1"/>
    </source>
</evidence>
<organism evidence="5 6">
    <name type="scientific">Cucurbita moschata</name>
    <name type="common">Winter crookneck squash</name>
    <name type="synonym">Cucurbita pepo var. moschata</name>
    <dbReference type="NCBI Taxonomy" id="3662"/>
    <lineage>
        <taxon>Eukaryota</taxon>
        <taxon>Viridiplantae</taxon>
        <taxon>Streptophyta</taxon>
        <taxon>Embryophyta</taxon>
        <taxon>Tracheophyta</taxon>
        <taxon>Spermatophyta</taxon>
        <taxon>Magnoliopsida</taxon>
        <taxon>eudicotyledons</taxon>
        <taxon>Gunneridae</taxon>
        <taxon>Pentapetalae</taxon>
        <taxon>rosids</taxon>
        <taxon>fabids</taxon>
        <taxon>Cucurbitales</taxon>
        <taxon>Cucurbitaceae</taxon>
        <taxon>Cucurbiteae</taxon>
        <taxon>Cucurbita</taxon>
    </lineage>
</organism>
<evidence type="ECO:0000256" key="3">
    <source>
        <dbReference type="ARBA" id="ARBA00038471"/>
    </source>
</evidence>
<proteinExistence type="inferred from homology"/>
<dbReference type="InterPro" id="IPR006501">
    <property type="entry name" value="Pectinesterase_inhib_dom"/>
</dbReference>
<sequence>MPLTNLQEIVDRVLFFNGMVPMHVASQDDIISTVCKKTRNPSFCFNVLNSSLESNAADPKLKERYATCAKHYNNVVDDIVDGKNYLGKGDYNGVNTMASIAMTEARDCLDSFMQPPKDSSALSGNGKVVEDICNIILVIANLLLGRA</sequence>
<evidence type="ECO:0000256" key="1">
    <source>
        <dbReference type="ARBA" id="ARBA00022729"/>
    </source>
</evidence>
<gene>
    <name evidence="6" type="primary">LOC111438884</name>
</gene>
<keyword evidence="2" id="KW-1015">Disulfide bond</keyword>
<reference evidence="6" key="1">
    <citation type="submission" date="2025-08" db="UniProtKB">
        <authorList>
            <consortium name="RefSeq"/>
        </authorList>
    </citation>
    <scope>IDENTIFICATION</scope>
    <source>
        <tissue evidence="6">Young leaves</tissue>
    </source>
</reference>
<dbReference type="Proteomes" id="UP000504609">
    <property type="component" value="Unplaced"/>
</dbReference>
<evidence type="ECO:0000259" key="4">
    <source>
        <dbReference type="SMART" id="SM00856"/>
    </source>
</evidence>
<evidence type="ECO:0000256" key="2">
    <source>
        <dbReference type="ARBA" id="ARBA00023157"/>
    </source>
</evidence>
<keyword evidence="1" id="KW-0732">Signal</keyword>
<dbReference type="SUPFAM" id="SSF101148">
    <property type="entry name" value="Plant invertase/pectin methylesterase inhibitor"/>
    <property type="match status" value="1"/>
</dbReference>
<dbReference type="Gene3D" id="1.20.140.40">
    <property type="entry name" value="Invertase/pectin methylesterase inhibitor family protein"/>
    <property type="match status" value="1"/>
</dbReference>